<name>A0A1V9WYS9_9ACAR</name>
<evidence type="ECO:0000313" key="1">
    <source>
        <dbReference type="EMBL" id="OQR66388.1"/>
    </source>
</evidence>
<organism evidence="1 2">
    <name type="scientific">Tropilaelaps mercedesae</name>
    <dbReference type="NCBI Taxonomy" id="418985"/>
    <lineage>
        <taxon>Eukaryota</taxon>
        <taxon>Metazoa</taxon>
        <taxon>Ecdysozoa</taxon>
        <taxon>Arthropoda</taxon>
        <taxon>Chelicerata</taxon>
        <taxon>Arachnida</taxon>
        <taxon>Acari</taxon>
        <taxon>Parasitiformes</taxon>
        <taxon>Mesostigmata</taxon>
        <taxon>Gamasina</taxon>
        <taxon>Dermanyssoidea</taxon>
        <taxon>Laelapidae</taxon>
        <taxon>Tropilaelaps</taxon>
    </lineage>
</organism>
<feature type="non-terminal residue" evidence="1">
    <location>
        <position position="125"/>
    </location>
</feature>
<protein>
    <submittedName>
        <fullName evidence="1">Complement C3-like</fullName>
    </submittedName>
</protein>
<reference evidence="1 2" key="1">
    <citation type="journal article" date="2017" name="Gigascience">
        <title>Draft genome of the honey bee ectoparasitic mite, Tropilaelaps mercedesae, is shaped by the parasitic life history.</title>
        <authorList>
            <person name="Dong X."/>
            <person name="Armstrong S.D."/>
            <person name="Xia D."/>
            <person name="Makepeace B.L."/>
            <person name="Darby A.C."/>
            <person name="Kadowaki T."/>
        </authorList>
    </citation>
    <scope>NUCLEOTIDE SEQUENCE [LARGE SCALE GENOMIC DNA]</scope>
    <source>
        <strain evidence="1">Wuxi-XJTLU</strain>
    </source>
</reference>
<dbReference type="EMBL" id="MNPL01032683">
    <property type="protein sequence ID" value="OQR66388.1"/>
    <property type="molecule type" value="Genomic_DNA"/>
</dbReference>
<gene>
    <name evidence="1" type="ORF">BIW11_14191</name>
</gene>
<dbReference type="AlphaFoldDB" id="A0A1V9WYS9"/>
<evidence type="ECO:0000313" key="2">
    <source>
        <dbReference type="Proteomes" id="UP000192247"/>
    </source>
</evidence>
<accession>A0A1V9WYS9</accession>
<dbReference type="InParanoid" id="A0A1V9WYS9"/>
<proteinExistence type="predicted"/>
<comment type="caution">
    <text evidence="1">The sequence shown here is derived from an EMBL/GenBank/DDBJ whole genome shotgun (WGS) entry which is preliminary data.</text>
</comment>
<dbReference type="Gene3D" id="2.60.40.1930">
    <property type="match status" value="1"/>
</dbReference>
<sequence length="125" mass="14236">MFHSPSRSFVVLAPSVFLSGNEETILVVNQGTKPIMGELVLVNNPQLSTDPTYTPQMMTLHPGEFRLVKFNLYQNFTPHIDLRATFNDVTQVRTFSVSHRGGHIFVRTDKPIYNPKEKTVHVRVI</sequence>
<keyword evidence="2" id="KW-1185">Reference proteome</keyword>
<dbReference type="Proteomes" id="UP000192247">
    <property type="component" value="Unassembled WGS sequence"/>
</dbReference>